<dbReference type="RefSeq" id="YP_009599391.1">
    <property type="nucleotide sequence ID" value="NC_041916.1"/>
</dbReference>
<accession>A0A1Q2U2X6</accession>
<sequence length="185" mass="21343">MGKYTPPKSTQTFEEVAPEETKAVSEEVKANVAENYTVKDGTVTEMLTDKIDNFVDLLSERRNVPSENYGKEQLLFMGALDETLKLDYPEFASVMDNLVNRVRVDRKAFRMERLFIYTQHPDVKKAKTDAYVQKHIALLSAVVTLGRNLRDRQRVGRQVDIVMLTKGYHPRVAQNLQNYFSKMYS</sequence>
<keyword evidence="2" id="KW-1185">Reference proteome</keyword>
<reference evidence="1 2" key="1">
    <citation type="submission" date="2017-01" db="EMBL/GenBank/DDBJ databases">
        <title>Complete Genome Sequence of Vibrio Parahaemolyticus Bacteriophage pTD1.</title>
        <authorList>
            <person name="Midorikawa Y."/>
            <person name="Sano M."/>
        </authorList>
    </citation>
    <scope>NUCLEOTIDE SEQUENCE [LARGE SCALE GENOMIC DNA]</scope>
    <source>
        <strain evidence="1">PTD1</strain>
    </source>
</reference>
<evidence type="ECO:0000313" key="1">
    <source>
        <dbReference type="EMBL" id="BAW98313.1"/>
    </source>
</evidence>
<protein>
    <submittedName>
        <fullName evidence="1">Uncharacterized protein</fullName>
    </submittedName>
</protein>
<organism evidence="1 2">
    <name type="scientific">Vibrio phage pTD1</name>
    <dbReference type="NCBI Taxonomy" id="1938577"/>
    <lineage>
        <taxon>Viruses</taxon>
        <taxon>Duplodnaviria</taxon>
        <taxon>Heunggongvirae</taxon>
        <taxon>Uroviricota</taxon>
        <taxon>Caudoviricetes</taxon>
        <taxon>Chimalliviridae</taxon>
        <taxon>Gorgonvirinae</taxon>
        <taxon>Tidunavirus</taxon>
        <taxon>Tidunavirus pTD1</taxon>
    </lineage>
</organism>
<name>A0A1Q2U2X6_9CAUD</name>
<dbReference type="EMBL" id="AP017972">
    <property type="protein sequence ID" value="BAW98313.1"/>
    <property type="molecule type" value="Genomic_DNA"/>
</dbReference>
<dbReference type="KEGG" id="vg:40075120"/>
<proteinExistence type="predicted"/>
<dbReference type="OrthoDB" id="15106at10239"/>
<dbReference type="GeneID" id="40075120"/>
<evidence type="ECO:0000313" key="2">
    <source>
        <dbReference type="Proteomes" id="UP000221243"/>
    </source>
</evidence>
<dbReference type="Proteomes" id="UP000221243">
    <property type="component" value="Segment"/>
</dbReference>